<proteinExistence type="predicted"/>
<dbReference type="OMA" id="TEYANCI"/>
<dbReference type="GeneTree" id="ENSGT00950000182970"/>
<protein>
    <recommendedName>
        <fullName evidence="8">ATP-dependent helicase C-terminal domain-containing protein</fullName>
    </recommendedName>
</protein>
<dbReference type="STRING" id="7719.ENSCINP00000034084"/>
<dbReference type="InterPro" id="IPR057498">
    <property type="entry name" value="Rtel1_ARCH"/>
</dbReference>
<evidence type="ECO:0000313" key="10">
    <source>
        <dbReference type="Proteomes" id="UP000008144"/>
    </source>
</evidence>
<keyword evidence="7" id="KW-0539">Nucleus</keyword>
<dbReference type="GO" id="GO:0003677">
    <property type="term" value="F:DNA binding"/>
    <property type="evidence" value="ECO:0007669"/>
    <property type="project" value="UniProtKB-KW"/>
</dbReference>
<keyword evidence="10" id="KW-1185">Reference proteome</keyword>
<dbReference type="InterPro" id="IPR027417">
    <property type="entry name" value="P-loop_NTPase"/>
</dbReference>
<dbReference type="PANTHER" id="PTHR11472">
    <property type="entry name" value="DNA REPAIR DEAD HELICASE RAD3/XP-D SUBFAMILY MEMBER"/>
    <property type="match status" value="1"/>
</dbReference>
<dbReference type="GO" id="GO:0016818">
    <property type="term" value="F:hydrolase activity, acting on acid anhydrides, in phosphorus-containing anhydrides"/>
    <property type="evidence" value="ECO:0007669"/>
    <property type="project" value="InterPro"/>
</dbReference>
<evidence type="ECO:0000256" key="5">
    <source>
        <dbReference type="ARBA" id="ARBA00023004"/>
    </source>
</evidence>
<dbReference type="GO" id="GO:0006139">
    <property type="term" value="P:nucleobase-containing compound metabolic process"/>
    <property type="evidence" value="ECO:0007669"/>
    <property type="project" value="InterPro"/>
</dbReference>
<keyword evidence="6" id="KW-0238">DNA-binding</keyword>
<sequence>MLDVVDKISTYLSTLSNSLRIRGAALQKFSEIVKVAFSWMEDETKGHMTRAQRMQELCMCYRVHICENAETGKSTDVWKRSANTSSKPGRTISFWCFSPGYAMTNLVKCGVRNLILTSGTLSPLESFTSELQIDFPITLENDHVIDKHQVFVITLTHGKKGGLLNSTFKTRKDVNQVQELGLTVADMIAAAPGGALVFFPSYSAMAEYLTIWKENSNVMTLVEKVKPCTVEPKNKHELRTAIDKYYTDVNTGGGTFLAVCRGKVSEGLDFSDDNGRTVIIVGIPYPPAFDPRIKMKMAFLDDLRTKGATSLLTGREWYRQQACRAVNQAIGRVIRHRYDYGAIVLCDHR</sequence>
<dbReference type="GO" id="GO:0003678">
    <property type="term" value="F:DNA helicase activity"/>
    <property type="evidence" value="ECO:0007669"/>
    <property type="project" value="InterPro"/>
</dbReference>
<evidence type="ECO:0000256" key="6">
    <source>
        <dbReference type="ARBA" id="ARBA00023125"/>
    </source>
</evidence>
<reference evidence="9" key="3">
    <citation type="submission" date="2025-09" db="UniProtKB">
        <authorList>
            <consortium name="Ensembl"/>
        </authorList>
    </citation>
    <scope>IDENTIFICATION</scope>
</reference>
<evidence type="ECO:0000256" key="3">
    <source>
        <dbReference type="ARBA" id="ARBA00022801"/>
    </source>
</evidence>
<reference evidence="10" key="1">
    <citation type="journal article" date="2002" name="Science">
        <title>The draft genome of Ciona intestinalis: insights into chordate and vertebrate origins.</title>
        <authorList>
            <person name="Dehal P."/>
            <person name="Satou Y."/>
            <person name="Campbell R.K."/>
            <person name="Chapman J."/>
            <person name="Degnan B."/>
            <person name="De Tomaso A."/>
            <person name="Davidson B."/>
            <person name="Di Gregorio A."/>
            <person name="Gelpke M."/>
            <person name="Goodstein D.M."/>
            <person name="Harafuji N."/>
            <person name="Hastings K.E."/>
            <person name="Ho I."/>
            <person name="Hotta K."/>
            <person name="Huang W."/>
            <person name="Kawashima T."/>
            <person name="Lemaire P."/>
            <person name="Martinez D."/>
            <person name="Meinertzhagen I.A."/>
            <person name="Necula S."/>
            <person name="Nonaka M."/>
            <person name="Putnam N."/>
            <person name="Rash S."/>
            <person name="Saiga H."/>
            <person name="Satake M."/>
            <person name="Terry A."/>
            <person name="Yamada L."/>
            <person name="Wang H.G."/>
            <person name="Awazu S."/>
            <person name="Azumi K."/>
            <person name="Boore J."/>
            <person name="Branno M."/>
            <person name="Chin-Bow S."/>
            <person name="DeSantis R."/>
            <person name="Doyle S."/>
            <person name="Francino P."/>
            <person name="Keys D.N."/>
            <person name="Haga S."/>
            <person name="Hayashi H."/>
            <person name="Hino K."/>
            <person name="Imai K.S."/>
            <person name="Inaba K."/>
            <person name="Kano S."/>
            <person name="Kobayashi K."/>
            <person name="Kobayashi M."/>
            <person name="Lee B.I."/>
            <person name="Makabe K.W."/>
            <person name="Manohar C."/>
            <person name="Matassi G."/>
            <person name="Medina M."/>
            <person name="Mochizuki Y."/>
            <person name="Mount S."/>
            <person name="Morishita T."/>
            <person name="Miura S."/>
            <person name="Nakayama A."/>
            <person name="Nishizaka S."/>
            <person name="Nomoto H."/>
            <person name="Ohta F."/>
            <person name="Oishi K."/>
            <person name="Rigoutsos I."/>
            <person name="Sano M."/>
            <person name="Sasaki A."/>
            <person name="Sasakura Y."/>
            <person name="Shoguchi E."/>
            <person name="Shin-i T."/>
            <person name="Spagnuolo A."/>
            <person name="Stainier D."/>
            <person name="Suzuki M.M."/>
            <person name="Tassy O."/>
            <person name="Takatori N."/>
            <person name="Tokuoka M."/>
            <person name="Yagi K."/>
            <person name="Yoshizaki F."/>
            <person name="Wada S."/>
            <person name="Zhang C."/>
            <person name="Hyatt P.D."/>
            <person name="Larimer F."/>
            <person name="Detter C."/>
            <person name="Doggett N."/>
            <person name="Glavina T."/>
            <person name="Hawkins T."/>
            <person name="Richardson P."/>
            <person name="Lucas S."/>
            <person name="Kohara Y."/>
            <person name="Levine M."/>
            <person name="Satoh N."/>
            <person name="Rokhsar D.S."/>
        </authorList>
    </citation>
    <scope>NUCLEOTIDE SEQUENCE [LARGE SCALE GENOMIC DNA]</scope>
</reference>
<evidence type="ECO:0000313" key="9">
    <source>
        <dbReference type="Ensembl" id="ENSCINP00000034084.1"/>
    </source>
</evidence>
<dbReference type="Proteomes" id="UP000008144">
    <property type="component" value="Unassembled WGS sequence"/>
</dbReference>
<dbReference type="HOGENOM" id="CLU_006515_3_0_1"/>
<keyword evidence="5" id="KW-0408">Iron</keyword>
<accession>H2XWQ0</accession>
<keyword evidence="3" id="KW-0378">Hydrolase</keyword>
<dbReference type="CDD" id="cd18788">
    <property type="entry name" value="SF2_C_XPD"/>
    <property type="match status" value="1"/>
</dbReference>
<dbReference type="InParanoid" id="H2XWQ0"/>
<dbReference type="AlphaFoldDB" id="H2XWQ0"/>
<keyword evidence="4" id="KW-0067">ATP-binding</keyword>
<evidence type="ECO:0000259" key="8">
    <source>
        <dbReference type="SMART" id="SM00491"/>
    </source>
</evidence>
<dbReference type="GO" id="GO:0005524">
    <property type="term" value="F:ATP binding"/>
    <property type="evidence" value="ECO:0007669"/>
    <property type="project" value="UniProtKB-KW"/>
</dbReference>
<dbReference type="NCBIfam" id="TIGR00604">
    <property type="entry name" value="rad3"/>
    <property type="match status" value="1"/>
</dbReference>
<dbReference type="SMART" id="SM00491">
    <property type="entry name" value="HELICc2"/>
    <property type="match status" value="1"/>
</dbReference>
<evidence type="ECO:0000256" key="1">
    <source>
        <dbReference type="ARBA" id="ARBA00022723"/>
    </source>
</evidence>
<reference evidence="9" key="2">
    <citation type="submission" date="2025-08" db="UniProtKB">
        <authorList>
            <consortium name="Ensembl"/>
        </authorList>
    </citation>
    <scope>IDENTIFICATION</scope>
</reference>
<keyword evidence="2" id="KW-0547">Nucleotide-binding</keyword>
<dbReference type="InterPro" id="IPR013020">
    <property type="entry name" value="Rad3/Chl1-like"/>
</dbReference>
<dbReference type="Pfam" id="PF13307">
    <property type="entry name" value="Helicase_C_2"/>
    <property type="match status" value="1"/>
</dbReference>
<evidence type="ECO:0000256" key="2">
    <source>
        <dbReference type="ARBA" id="ARBA00022741"/>
    </source>
</evidence>
<dbReference type="InterPro" id="IPR045028">
    <property type="entry name" value="DinG/Rad3-like"/>
</dbReference>
<dbReference type="InterPro" id="IPR006555">
    <property type="entry name" value="ATP-dep_Helicase_C"/>
</dbReference>
<dbReference type="Ensembl" id="ENSCINT00000035653.1">
    <property type="protein sequence ID" value="ENSCINP00000034084.1"/>
    <property type="gene ID" value="ENSCING00000021111.1"/>
</dbReference>
<dbReference type="Pfam" id="PF23109">
    <property type="entry name" value="ARCH_RTEL1"/>
    <property type="match status" value="1"/>
</dbReference>
<dbReference type="FunFam" id="3.40.50.300:FF:001352">
    <property type="entry name" value="DNA repair helicase"/>
    <property type="match status" value="1"/>
</dbReference>
<dbReference type="GO" id="GO:0046872">
    <property type="term" value="F:metal ion binding"/>
    <property type="evidence" value="ECO:0007669"/>
    <property type="project" value="UniProtKB-KW"/>
</dbReference>
<evidence type="ECO:0000256" key="4">
    <source>
        <dbReference type="ARBA" id="ARBA00022840"/>
    </source>
</evidence>
<dbReference type="Gene3D" id="3.40.50.300">
    <property type="entry name" value="P-loop containing nucleotide triphosphate hydrolases"/>
    <property type="match status" value="1"/>
</dbReference>
<dbReference type="PANTHER" id="PTHR11472:SF34">
    <property type="entry name" value="REGULATOR OF TELOMERE ELONGATION HELICASE 1"/>
    <property type="match status" value="1"/>
</dbReference>
<organism evidence="9 10">
    <name type="scientific">Ciona intestinalis</name>
    <name type="common">Transparent sea squirt</name>
    <name type="synonym">Ascidia intestinalis</name>
    <dbReference type="NCBI Taxonomy" id="7719"/>
    <lineage>
        <taxon>Eukaryota</taxon>
        <taxon>Metazoa</taxon>
        <taxon>Chordata</taxon>
        <taxon>Tunicata</taxon>
        <taxon>Ascidiacea</taxon>
        <taxon>Phlebobranchia</taxon>
        <taxon>Cionidae</taxon>
        <taxon>Ciona</taxon>
    </lineage>
</organism>
<name>H2XWQ0_CIOIN</name>
<feature type="domain" description="ATP-dependent helicase C-terminal" evidence="8">
    <location>
        <begin position="202"/>
        <end position="349"/>
    </location>
</feature>
<keyword evidence="1" id="KW-0479">Metal-binding</keyword>
<evidence type="ECO:0000256" key="7">
    <source>
        <dbReference type="ARBA" id="ARBA00023242"/>
    </source>
</evidence>